<dbReference type="AlphaFoldDB" id="A0L434"/>
<organism evidence="2 3">
    <name type="scientific">Magnetococcus marinus (strain ATCC BAA-1437 / JCM 17883 / MC-1)</name>
    <dbReference type="NCBI Taxonomy" id="156889"/>
    <lineage>
        <taxon>Bacteria</taxon>
        <taxon>Pseudomonadati</taxon>
        <taxon>Pseudomonadota</taxon>
        <taxon>Magnetococcia</taxon>
        <taxon>Magnetococcales</taxon>
        <taxon>Magnetococcaceae</taxon>
        <taxon>Magnetococcus</taxon>
    </lineage>
</organism>
<evidence type="ECO:0000313" key="3">
    <source>
        <dbReference type="Proteomes" id="UP000002586"/>
    </source>
</evidence>
<dbReference type="KEGG" id="mgm:Mmc1_0200"/>
<proteinExistence type="predicted"/>
<reference evidence="2 3" key="2">
    <citation type="journal article" date="2012" name="Int. J. Syst. Evol. Microbiol.">
        <title>Magnetococcus marinus gen. nov., sp. nov., a marine, magnetotactic bacterium that represents a novel lineage (Magnetococcaceae fam. nov.; Magnetococcales ord. nov.) at the base of the Alphaproteobacteria.</title>
        <authorList>
            <person name="Bazylinski D.A."/>
            <person name="Williams T.J."/>
            <person name="Lefevre C.T."/>
            <person name="Berg R.J."/>
            <person name="Zhang C.L."/>
            <person name="Bowser S.S."/>
            <person name="Dean A.J."/>
            <person name="Beveridge T.J."/>
        </authorList>
    </citation>
    <scope>NUCLEOTIDE SEQUENCE [LARGE SCALE GENOMIC DNA]</scope>
    <source>
        <strain evidence="3">ATCC BAA-1437 / JCM 17883 / MC-1</strain>
    </source>
</reference>
<accession>A0L434</accession>
<gene>
    <name evidence="2" type="ordered locus">Mmc1_0200</name>
</gene>
<evidence type="ECO:0000313" key="2">
    <source>
        <dbReference type="EMBL" id="ABK42727.1"/>
    </source>
</evidence>
<dbReference type="Proteomes" id="UP000002586">
    <property type="component" value="Chromosome"/>
</dbReference>
<evidence type="ECO:0000256" key="1">
    <source>
        <dbReference type="SAM" id="MobiDB-lite"/>
    </source>
</evidence>
<keyword evidence="3" id="KW-1185">Reference proteome</keyword>
<reference evidence="3" key="1">
    <citation type="journal article" date="2009" name="Appl. Environ. Microbiol.">
        <title>Complete genome sequence of the chemolithoautotrophic marine magnetotactic coccus strain MC-1.</title>
        <authorList>
            <person name="Schubbe S."/>
            <person name="Williams T.J."/>
            <person name="Xie G."/>
            <person name="Kiss H.E."/>
            <person name="Brettin T.S."/>
            <person name="Martinez D."/>
            <person name="Ross C.A."/>
            <person name="Schuler D."/>
            <person name="Cox B.L."/>
            <person name="Nealson K.H."/>
            <person name="Bazylinski D.A."/>
        </authorList>
    </citation>
    <scope>NUCLEOTIDE SEQUENCE [LARGE SCALE GENOMIC DNA]</scope>
    <source>
        <strain evidence="3">ATCC BAA-1437 / JCM 17883 / MC-1</strain>
    </source>
</reference>
<dbReference type="HOGENOM" id="CLU_1775181_0_0_5"/>
<sequence>MFTFDICNIDGIGLPLAVVKGVGRLQRTTKPRSQPMFRQLWHQARQTIAQGCCVWHALVMALAVMVLGQGTPAVSAPPQPLATQRALYATTLVSRLYDPMLSQRGVVGEGRWHHRNPSLYGEAQRRDVPRHTPPLYTGVEPANRHR</sequence>
<feature type="region of interest" description="Disordered" evidence="1">
    <location>
        <begin position="112"/>
        <end position="146"/>
    </location>
</feature>
<name>A0L434_MAGMM</name>
<protein>
    <submittedName>
        <fullName evidence="2">Uncharacterized protein</fullName>
    </submittedName>
</protein>
<dbReference type="EMBL" id="CP000471">
    <property type="protein sequence ID" value="ABK42727.1"/>
    <property type="molecule type" value="Genomic_DNA"/>
</dbReference>